<name>A0A481YSX8_9VIRU</name>
<feature type="transmembrane region" description="Helical" evidence="1">
    <location>
        <begin position="6"/>
        <end position="23"/>
    </location>
</feature>
<sequence>MNNGYFLILVVLVILVTIMVWNNKESYMKSNAQNYVMPDVAGRYMLEDDAYYARHFSKSIPKFKFNR</sequence>
<protein>
    <submittedName>
        <fullName evidence="2">Uncharacterized protein</fullName>
    </submittedName>
</protein>
<dbReference type="EMBL" id="MK500327">
    <property type="protein sequence ID" value="QBK85594.1"/>
    <property type="molecule type" value="Genomic_DNA"/>
</dbReference>
<keyword evidence="1" id="KW-0472">Membrane</keyword>
<proteinExistence type="predicted"/>
<organism evidence="2">
    <name type="scientific">Marseillevirus LCMAC101</name>
    <dbReference type="NCBI Taxonomy" id="2506602"/>
    <lineage>
        <taxon>Viruses</taxon>
        <taxon>Varidnaviria</taxon>
        <taxon>Bamfordvirae</taxon>
        <taxon>Nucleocytoviricota</taxon>
        <taxon>Megaviricetes</taxon>
        <taxon>Pimascovirales</taxon>
        <taxon>Pimascovirales incertae sedis</taxon>
        <taxon>Marseilleviridae</taxon>
    </lineage>
</organism>
<keyword evidence="1" id="KW-0812">Transmembrane</keyword>
<evidence type="ECO:0000313" key="2">
    <source>
        <dbReference type="EMBL" id="QBK85594.1"/>
    </source>
</evidence>
<evidence type="ECO:0000256" key="1">
    <source>
        <dbReference type="SAM" id="Phobius"/>
    </source>
</evidence>
<keyword evidence="1" id="KW-1133">Transmembrane helix</keyword>
<accession>A0A481YSX8</accession>
<reference evidence="2" key="1">
    <citation type="journal article" date="2019" name="MBio">
        <title>Virus Genomes from Deep Sea Sediments Expand the Ocean Megavirome and Support Independent Origins of Viral Gigantism.</title>
        <authorList>
            <person name="Backstrom D."/>
            <person name="Yutin N."/>
            <person name="Jorgensen S.L."/>
            <person name="Dharamshi J."/>
            <person name="Homa F."/>
            <person name="Zaremba-Niedwiedzka K."/>
            <person name="Spang A."/>
            <person name="Wolf Y.I."/>
            <person name="Koonin E.V."/>
            <person name="Ettema T.J."/>
        </authorList>
    </citation>
    <scope>NUCLEOTIDE SEQUENCE</scope>
</reference>
<gene>
    <name evidence="2" type="ORF">LCMAC101_01890</name>
</gene>